<dbReference type="EMBL" id="LHUR01000021">
    <property type="protein sequence ID" value="KOA19984.1"/>
    <property type="molecule type" value="Genomic_DNA"/>
</dbReference>
<dbReference type="STRING" id="36844.SAMN04488501_11223"/>
<sequence length="167" mass="18759">MEDWLEFDFMQMPMIQNRACGQMPLGQMMMPQQMQPMPYKPMPYAPYAPQTYTENQPMDQVQTPTSITPPPSTPIAQIPTPGSTGSPDFAIEPGAPVQQDVNYTQGYLKTQIGKRVRIEFLIGTGIVTDRIGTLLEVGISYVVIQPVDTDDLLMCDIYSIKFVTIYQ</sequence>
<reference evidence="2" key="1">
    <citation type="submission" date="2015-08" db="EMBL/GenBank/DDBJ databases">
        <title>Genome sequence of the strict anaerobe Clostridium homopropionicum LuHBu1 (DSM 5847T).</title>
        <authorList>
            <person name="Poehlein A."/>
            <person name="Beck M."/>
            <person name="Schiel-Bengelsdorf B."/>
            <person name="Bengelsdorf F.R."/>
            <person name="Daniel R."/>
            <person name="Duerre P."/>
        </authorList>
    </citation>
    <scope>NUCLEOTIDE SEQUENCE [LARGE SCALE GENOMIC DNA]</scope>
    <source>
        <strain evidence="2">DSM 5847</strain>
    </source>
</reference>
<proteinExistence type="predicted"/>
<keyword evidence="2" id="KW-1185">Reference proteome</keyword>
<protein>
    <recommendedName>
        <fullName evidence="3">Spore coat protein GerQ</fullName>
    </recommendedName>
</protein>
<organism evidence="1 2">
    <name type="scientific">Clostridium homopropionicum DSM 5847</name>
    <dbReference type="NCBI Taxonomy" id="1121318"/>
    <lineage>
        <taxon>Bacteria</taxon>
        <taxon>Bacillati</taxon>
        <taxon>Bacillota</taxon>
        <taxon>Clostridia</taxon>
        <taxon>Eubacteriales</taxon>
        <taxon>Clostridiaceae</taxon>
        <taxon>Clostridium</taxon>
    </lineage>
</organism>
<accession>A0A0L6ZAI2</accession>
<evidence type="ECO:0000313" key="1">
    <source>
        <dbReference type="EMBL" id="KOA19984.1"/>
    </source>
</evidence>
<evidence type="ECO:0008006" key="3">
    <source>
        <dbReference type="Google" id="ProtNLM"/>
    </source>
</evidence>
<dbReference type="Proteomes" id="UP000037043">
    <property type="component" value="Unassembled WGS sequence"/>
</dbReference>
<gene>
    <name evidence="1" type="ORF">CLHOM_15490</name>
</gene>
<dbReference type="AlphaFoldDB" id="A0A0L6ZAI2"/>
<evidence type="ECO:0000313" key="2">
    <source>
        <dbReference type="Proteomes" id="UP000037043"/>
    </source>
</evidence>
<dbReference type="PATRIC" id="fig|1121318.3.peg.1558"/>
<comment type="caution">
    <text evidence="1">The sequence shown here is derived from an EMBL/GenBank/DDBJ whole genome shotgun (WGS) entry which is preliminary data.</text>
</comment>
<name>A0A0L6ZAI2_9CLOT</name>
<dbReference type="RefSeq" id="WP_052221113.1">
    <property type="nucleotide sequence ID" value="NZ_LHUR01000021.1"/>
</dbReference>